<accession>A0A2P4S4Q1</accession>
<dbReference type="OrthoDB" id="9122622at2759"/>
<evidence type="ECO:0000313" key="2">
    <source>
        <dbReference type="EMBL" id="POI19074.1"/>
    </source>
</evidence>
<feature type="region of interest" description="Disordered" evidence="1">
    <location>
        <begin position="315"/>
        <end position="378"/>
    </location>
</feature>
<dbReference type="EMBL" id="PPHD01109915">
    <property type="protein sequence ID" value="POI19074.1"/>
    <property type="molecule type" value="Genomic_DNA"/>
</dbReference>
<proteinExistence type="predicted"/>
<evidence type="ECO:0008006" key="4">
    <source>
        <dbReference type="Google" id="ProtNLM"/>
    </source>
</evidence>
<feature type="non-terminal residue" evidence="2">
    <location>
        <position position="1"/>
    </location>
</feature>
<evidence type="ECO:0000313" key="3">
    <source>
        <dbReference type="Proteomes" id="UP000237246"/>
    </source>
</evidence>
<dbReference type="AlphaFoldDB" id="A0A2P4S4Q1"/>
<reference evidence="2 3" key="1">
    <citation type="submission" date="2018-01" db="EMBL/GenBank/DDBJ databases">
        <title>Comparison of the Chinese Bamboo Partridge and Red Junglefowl genome sequences highlights the importance of demography in genome evolution.</title>
        <authorList>
            <person name="Tiley G.P."/>
            <person name="Kimball R.T."/>
            <person name="Braun E.L."/>
            <person name="Burleigh J.G."/>
        </authorList>
    </citation>
    <scope>NUCLEOTIDE SEQUENCE [LARGE SCALE GENOMIC DNA]</scope>
    <source>
        <strain evidence="2">RTK389</strain>
        <tissue evidence="2">Blood</tissue>
    </source>
</reference>
<feature type="region of interest" description="Disordered" evidence="1">
    <location>
        <begin position="132"/>
        <end position="166"/>
    </location>
</feature>
<comment type="caution">
    <text evidence="2">The sequence shown here is derived from an EMBL/GenBank/DDBJ whole genome shotgun (WGS) entry which is preliminary data.</text>
</comment>
<evidence type="ECO:0000256" key="1">
    <source>
        <dbReference type="SAM" id="MobiDB-lite"/>
    </source>
</evidence>
<organism evidence="2 3">
    <name type="scientific">Bambusicola thoracicus</name>
    <name type="common">Chinese bamboo-partridge</name>
    <name type="synonym">Perdix thoracica</name>
    <dbReference type="NCBI Taxonomy" id="9083"/>
    <lineage>
        <taxon>Eukaryota</taxon>
        <taxon>Metazoa</taxon>
        <taxon>Chordata</taxon>
        <taxon>Craniata</taxon>
        <taxon>Vertebrata</taxon>
        <taxon>Euteleostomi</taxon>
        <taxon>Archelosauria</taxon>
        <taxon>Archosauria</taxon>
        <taxon>Dinosauria</taxon>
        <taxon>Saurischia</taxon>
        <taxon>Theropoda</taxon>
        <taxon>Coelurosauria</taxon>
        <taxon>Aves</taxon>
        <taxon>Neognathae</taxon>
        <taxon>Galloanserae</taxon>
        <taxon>Galliformes</taxon>
        <taxon>Phasianidae</taxon>
        <taxon>Perdicinae</taxon>
        <taxon>Bambusicola</taxon>
    </lineage>
</organism>
<keyword evidence="3" id="KW-1185">Reference proteome</keyword>
<gene>
    <name evidence="2" type="ORF">CIB84_017182</name>
</gene>
<name>A0A2P4S4Q1_BAMTH</name>
<sequence length="378" mass="39776">GFKLQDVAGSFKQTCDEAKQAHKQGTLITPHVSRTTTGSASPRAKNAVAAVEAAARGTTDLSRGAGSCEVALKAFASETPTKSIVSPAKFLFRSESVKSVFSNEETFPFGNTAAPGSLFGAIFHPASKSSEGISSLQKAEEKDLGITEPPKSRSAPQDTKASNVAPAARDGLSTFSFKIPDRDGEGKVELLAVWFELQDVAGSFKQTCDEAKHADEQGTLITPHVSRTTTANPSPRAENAVAAMEATTRETNDLSRGDDACGAAVKVFTSETPSKSVVSPPKFLFRSESVKSIFSNEKTFPYGNTAVPGSLFGASFNPSRKSTDTISSLQKAEEKNLGATKPPKSRSAPQDTKASNVAPAAQDGPSNFSFKILDQGEC</sequence>
<protein>
    <recommendedName>
        <fullName evidence="4">RanBD1 domain-containing protein</fullName>
    </recommendedName>
</protein>
<feature type="compositionally biased region" description="Polar residues" evidence="1">
    <location>
        <begin position="316"/>
        <end position="330"/>
    </location>
</feature>
<dbReference type="Proteomes" id="UP000237246">
    <property type="component" value="Unassembled WGS sequence"/>
</dbReference>